<organism evidence="2 3">
    <name type="scientific">Penicillium citrinum</name>
    <dbReference type="NCBI Taxonomy" id="5077"/>
    <lineage>
        <taxon>Eukaryota</taxon>
        <taxon>Fungi</taxon>
        <taxon>Dikarya</taxon>
        <taxon>Ascomycota</taxon>
        <taxon>Pezizomycotina</taxon>
        <taxon>Eurotiomycetes</taxon>
        <taxon>Eurotiomycetidae</taxon>
        <taxon>Eurotiales</taxon>
        <taxon>Aspergillaceae</taxon>
        <taxon>Penicillium</taxon>
    </lineage>
</organism>
<keyword evidence="3" id="KW-1185">Reference proteome</keyword>
<dbReference type="GeneID" id="81381349"/>
<name>A0A9W9TUA8_PENCI</name>
<sequence>MQVPMPKRWTRKHLPRCAKPPLTSSGLPTIDNIGWANGQDGFDNISLCGELDGEDEEGNSYRNLDEEDAALRGVKFT</sequence>
<protein>
    <submittedName>
        <fullName evidence="2">Uncharacterized protein</fullName>
    </submittedName>
</protein>
<proteinExistence type="predicted"/>
<reference evidence="2" key="2">
    <citation type="journal article" date="2023" name="IMA Fungus">
        <title>Comparative genomic study of the Penicillium genus elucidates a diverse pangenome and 15 lateral gene transfer events.</title>
        <authorList>
            <person name="Petersen C."/>
            <person name="Sorensen T."/>
            <person name="Nielsen M.R."/>
            <person name="Sondergaard T.E."/>
            <person name="Sorensen J.L."/>
            <person name="Fitzpatrick D.A."/>
            <person name="Frisvad J.C."/>
            <person name="Nielsen K.L."/>
        </authorList>
    </citation>
    <scope>NUCLEOTIDE SEQUENCE</scope>
    <source>
        <strain evidence="2">IBT 23319</strain>
    </source>
</reference>
<evidence type="ECO:0000313" key="2">
    <source>
        <dbReference type="EMBL" id="KAJ5241671.1"/>
    </source>
</evidence>
<dbReference type="AlphaFoldDB" id="A0A9W9TUA8"/>
<gene>
    <name evidence="2" type="ORF">N7469_003262</name>
</gene>
<comment type="caution">
    <text evidence="2">The sequence shown here is derived from an EMBL/GenBank/DDBJ whole genome shotgun (WGS) entry which is preliminary data.</text>
</comment>
<dbReference type="Proteomes" id="UP001147733">
    <property type="component" value="Unassembled WGS sequence"/>
</dbReference>
<feature type="region of interest" description="Disordered" evidence="1">
    <location>
        <begin position="1"/>
        <end position="25"/>
    </location>
</feature>
<evidence type="ECO:0000313" key="3">
    <source>
        <dbReference type="Proteomes" id="UP001147733"/>
    </source>
</evidence>
<evidence type="ECO:0000256" key="1">
    <source>
        <dbReference type="SAM" id="MobiDB-lite"/>
    </source>
</evidence>
<accession>A0A9W9TUA8</accession>
<dbReference type="EMBL" id="JAPQKT010000002">
    <property type="protein sequence ID" value="KAJ5241671.1"/>
    <property type="molecule type" value="Genomic_DNA"/>
</dbReference>
<dbReference type="RefSeq" id="XP_056504676.1">
    <property type="nucleotide sequence ID" value="XM_056642182.1"/>
</dbReference>
<dbReference type="OrthoDB" id="5367324at2759"/>
<reference evidence="2" key="1">
    <citation type="submission" date="2022-11" db="EMBL/GenBank/DDBJ databases">
        <authorList>
            <person name="Petersen C."/>
        </authorList>
    </citation>
    <scope>NUCLEOTIDE SEQUENCE</scope>
    <source>
        <strain evidence="2">IBT 23319</strain>
    </source>
</reference>